<organism evidence="2 3">
    <name type="scientific">Desulfomarina profundi</name>
    <dbReference type="NCBI Taxonomy" id="2772557"/>
    <lineage>
        <taxon>Bacteria</taxon>
        <taxon>Pseudomonadati</taxon>
        <taxon>Thermodesulfobacteriota</taxon>
        <taxon>Desulfobulbia</taxon>
        <taxon>Desulfobulbales</taxon>
        <taxon>Desulfobulbaceae</taxon>
        <taxon>Desulfomarina</taxon>
    </lineage>
</organism>
<keyword evidence="3" id="KW-1185">Reference proteome</keyword>
<accession>A0A8D5FNY4</accession>
<dbReference type="AlphaFoldDB" id="A0A8D5FNY4"/>
<protein>
    <recommendedName>
        <fullName evidence="1">CO dehydrogenase/acetyl-CoA synthase complex beta subunit C-terminal domain-containing protein</fullName>
    </recommendedName>
</protein>
<evidence type="ECO:0000313" key="2">
    <source>
        <dbReference type="EMBL" id="BCL61095.1"/>
    </source>
</evidence>
<evidence type="ECO:0000259" key="1">
    <source>
        <dbReference type="Pfam" id="PF19436"/>
    </source>
</evidence>
<dbReference type="EMBL" id="AP024086">
    <property type="protein sequence ID" value="BCL61095.1"/>
    <property type="molecule type" value="Genomic_DNA"/>
</dbReference>
<dbReference type="Pfam" id="PF19436">
    <property type="entry name" value="ACS_CODH_B_C"/>
    <property type="match status" value="1"/>
</dbReference>
<gene>
    <name evidence="2" type="ORF">DGMP_17880</name>
</gene>
<proteinExistence type="predicted"/>
<sequence>MGVENFADMIADETVGVTEEEILPWLEEKGHPALSMDPLIG</sequence>
<dbReference type="InterPro" id="IPR045822">
    <property type="entry name" value="ACS_CODH_B_C"/>
</dbReference>
<evidence type="ECO:0000313" key="3">
    <source>
        <dbReference type="Proteomes" id="UP000826725"/>
    </source>
</evidence>
<dbReference type="Proteomes" id="UP000826725">
    <property type="component" value="Chromosome"/>
</dbReference>
<name>A0A8D5FNY4_9BACT</name>
<feature type="domain" description="CO dehydrogenase/acetyl-CoA synthase complex beta subunit C-terminal" evidence="1">
    <location>
        <begin position="2"/>
        <end position="40"/>
    </location>
</feature>
<reference evidence="2" key="1">
    <citation type="submission" date="2020-09" db="EMBL/GenBank/DDBJ databases">
        <title>Desulfogranum mesoprofundum gen. nov., sp. nov., a novel mesophilic, sulfate-reducing chemolithoautotroph isolated from a deep-sea hydrothermal vent chimney in the Suiyo Seamount.</title>
        <authorList>
            <person name="Hashimoto Y."/>
            <person name="Nakagawa S."/>
        </authorList>
    </citation>
    <scope>NUCLEOTIDE SEQUENCE</scope>
    <source>
        <strain evidence="2">KT2</strain>
    </source>
</reference>
<dbReference type="KEGG" id="dbk:DGMP_17880"/>